<evidence type="ECO:0000313" key="1">
    <source>
        <dbReference type="EMBL" id="KAI4465430.1"/>
    </source>
</evidence>
<dbReference type="EMBL" id="CM043017">
    <property type="protein sequence ID" value="KAI4465430.1"/>
    <property type="molecule type" value="Genomic_DNA"/>
</dbReference>
<protein>
    <submittedName>
        <fullName evidence="1">Uncharacterized protein</fullName>
    </submittedName>
</protein>
<dbReference type="Proteomes" id="UP001056778">
    <property type="component" value="Chromosome 3"/>
</dbReference>
<gene>
    <name evidence="1" type="ORF">MML48_3g00004145</name>
</gene>
<sequence length="386" mass="44210">MTMDINNRKPDLKSEIVLSKNGEEQTQITNSSKSTKRSFDVAFLMLPDDKLKQKQKVSKPINYDINVTSDESNTGNNDQDDSDEDIEVGNIESPRDFIKSKYISQKQQIFDDPNLSKPRQSFNLDGGKAKFALNISPEQKSAFTKVSLNKESRMSPNLSISPDLSYQNSLSPSPPIVNRNYQNFSNMLSQNQIFKAQNTYQHAFIQENLNNFTAPVNSGIENHFLMKANNPELLPPNLVKMRPMLAQYRPDLSYNYHQFQNQEMLKLAQPDLKFPPEMRNPAAAILTSLLPPSLAALSLPAQNVCAKCNITFRMTSDLVYHMRSHHKNDSSDYTKRKREEKLKCPVCQESFRERHHLTRHMTAHQDKDKDEAETGTEKKKFSNFGK</sequence>
<comment type="caution">
    <text evidence="1">The sequence shown here is derived from an EMBL/GenBank/DDBJ whole genome shotgun (WGS) entry which is preliminary data.</text>
</comment>
<keyword evidence="2" id="KW-1185">Reference proteome</keyword>
<proteinExistence type="predicted"/>
<reference evidence="1" key="1">
    <citation type="submission" date="2022-04" db="EMBL/GenBank/DDBJ databases">
        <title>Chromosome-scale genome assembly of Holotrichia oblita Faldermann.</title>
        <authorList>
            <person name="Rongchong L."/>
        </authorList>
    </citation>
    <scope>NUCLEOTIDE SEQUENCE</scope>
    <source>
        <strain evidence="1">81SQS9</strain>
    </source>
</reference>
<organism evidence="1 2">
    <name type="scientific">Holotrichia oblita</name>
    <name type="common">Chafer beetle</name>
    <dbReference type="NCBI Taxonomy" id="644536"/>
    <lineage>
        <taxon>Eukaryota</taxon>
        <taxon>Metazoa</taxon>
        <taxon>Ecdysozoa</taxon>
        <taxon>Arthropoda</taxon>
        <taxon>Hexapoda</taxon>
        <taxon>Insecta</taxon>
        <taxon>Pterygota</taxon>
        <taxon>Neoptera</taxon>
        <taxon>Endopterygota</taxon>
        <taxon>Coleoptera</taxon>
        <taxon>Polyphaga</taxon>
        <taxon>Scarabaeiformia</taxon>
        <taxon>Scarabaeidae</taxon>
        <taxon>Melolonthinae</taxon>
        <taxon>Holotrichia</taxon>
    </lineage>
</organism>
<accession>A0ACB9TFI8</accession>
<evidence type="ECO:0000313" key="2">
    <source>
        <dbReference type="Proteomes" id="UP001056778"/>
    </source>
</evidence>
<name>A0ACB9TFI8_HOLOL</name>